<dbReference type="OrthoDB" id="4990503at2"/>
<evidence type="ECO:0000313" key="5">
    <source>
        <dbReference type="Proteomes" id="UP000256541"/>
    </source>
</evidence>
<keyword evidence="2" id="KW-0812">Transmembrane</keyword>
<evidence type="ECO:0000259" key="3">
    <source>
        <dbReference type="Pfam" id="PF03703"/>
    </source>
</evidence>
<dbReference type="PANTHER" id="PTHR37938">
    <property type="entry name" value="BLL0215 PROTEIN"/>
    <property type="match status" value="1"/>
</dbReference>
<feature type="region of interest" description="Disordered" evidence="1">
    <location>
        <begin position="1"/>
        <end position="44"/>
    </location>
</feature>
<keyword evidence="2" id="KW-1133">Transmembrane helix</keyword>
<dbReference type="AlphaFoldDB" id="A0A3E0W3Y9"/>
<name>A0A3E0W3Y9_9MICO</name>
<comment type="caution">
    <text evidence="4">The sequence shown here is derived from an EMBL/GenBank/DDBJ whole genome shotgun (WGS) entry which is preliminary data.</text>
</comment>
<evidence type="ECO:0000256" key="2">
    <source>
        <dbReference type="SAM" id="Phobius"/>
    </source>
</evidence>
<dbReference type="PANTHER" id="PTHR37938:SF1">
    <property type="entry name" value="BLL0215 PROTEIN"/>
    <property type="match status" value="1"/>
</dbReference>
<protein>
    <recommendedName>
        <fullName evidence="3">YdbS-like PH domain-containing protein</fullName>
    </recommendedName>
</protein>
<feature type="transmembrane region" description="Helical" evidence="2">
    <location>
        <begin position="100"/>
        <end position="119"/>
    </location>
</feature>
<feature type="compositionally biased region" description="Basic residues" evidence="1">
    <location>
        <begin position="1"/>
        <end position="11"/>
    </location>
</feature>
<evidence type="ECO:0000313" key="4">
    <source>
        <dbReference type="EMBL" id="RFA16691.1"/>
    </source>
</evidence>
<accession>A0A3E0W3Y9</accession>
<dbReference type="Pfam" id="PF03703">
    <property type="entry name" value="bPH_2"/>
    <property type="match status" value="1"/>
</dbReference>
<proteinExistence type="predicted"/>
<dbReference type="EMBL" id="NBXB01000011">
    <property type="protein sequence ID" value="RFA16691.1"/>
    <property type="molecule type" value="Genomic_DNA"/>
</dbReference>
<gene>
    <name evidence="4" type="ORF">B7R22_03320</name>
</gene>
<feature type="domain" description="YdbS-like PH" evidence="3">
    <location>
        <begin position="127"/>
        <end position="197"/>
    </location>
</feature>
<dbReference type="InterPro" id="IPR005182">
    <property type="entry name" value="YdbS-like_PH"/>
</dbReference>
<reference evidence="4 5" key="1">
    <citation type="submission" date="2017-04" db="EMBL/GenBank/DDBJ databases">
        <title>Comparative genome analysis of Subtercola boreus.</title>
        <authorList>
            <person name="Cho Y.-J."/>
            <person name="Cho A."/>
            <person name="Kim O.-S."/>
            <person name="Lee J.-I."/>
        </authorList>
    </citation>
    <scope>NUCLEOTIDE SEQUENCE [LARGE SCALE GENOMIC DNA]</scope>
    <source>
        <strain evidence="4 5">P27479</strain>
    </source>
</reference>
<dbReference type="Proteomes" id="UP000256541">
    <property type="component" value="Unassembled WGS sequence"/>
</dbReference>
<feature type="transmembrane region" description="Helical" evidence="2">
    <location>
        <begin position="75"/>
        <end position="94"/>
    </location>
</feature>
<organism evidence="4 5">
    <name type="scientific">Subtercola boreus</name>
    <dbReference type="NCBI Taxonomy" id="120213"/>
    <lineage>
        <taxon>Bacteria</taxon>
        <taxon>Bacillati</taxon>
        <taxon>Actinomycetota</taxon>
        <taxon>Actinomycetes</taxon>
        <taxon>Micrococcales</taxon>
        <taxon>Microbacteriaceae</taxon>
        <taxon>Subtercola</taxon>
    </lineage>
</organism>
<keyword evidence="2" id="KW-0472">Membrane</keyword>
<evidence type="ECO:0000256" key="1">
    <source>
        <dbReference type="SAM" id="MobiDB-lite"/>
    </source>
</evidence>
<sequence>MRRPRRLRRRRDPPEVLTPVRRKEPPGSAGLEPPQPSWPEDRWQAEPPADFTAVLRPEPPPERVVARYRRHGRALFWPSLALIALAGACGYFLGRFSEEWQNLGALGAAILLALLFWLLPTLRWLTGRTTVTTRRVIRVHGLLARERQEVSLLRGHDVTVRRHGLQALFRSGDVTIHSGSEHPLVALDLPDAALVARALTELGDDAHGLG</sequence>